<proteinExistence type="predicted"/>
<sequence length="137" mass="16106">MKGVLRFDKKGKLSPRYIGPFEILYCKGTVAYRLALPPIITGVHPMFHVSMLKKYHGDVDYIIKWESLLLHKNLQYEEEPIAFLDRDVQKMRTKEIKFVKVQWKHHPVEETTSETEKDMLNKYPPLFDDSGTTLLLI</sequence>
<dbReference type="InterPro" id="IPR056924">
    <property type="entry name" value="SH3_Tf2-1"/>
</dbReference>
<evidence type="ECO:0000259" key="1">
    <source>
        <dbReference type="Pfam" id="PF24626"/>
    </source>
</evidence>
<dbReference type="Proteomes" id="UP001234989">
    <property type="component" value="Chromosome 9"/>
</dbReference>
<dbReference type="EMBL" id="CP133620">
    <property type="protein sequence ID" value="WMV45456.1"/>
    <property type="molecule type" value="Genomic_DNA"/>
</dbReference>
<protein>
    <recommendedName>
        <fullName evidence="1">Tf2-1-like SH3-like domain-containing protein</fullName>
    </recommendedName>
</protein>
<keyword evidence="3" id="KW-1185">Reference proteome</keyword>
<name>A0AAF0UH01_SOLVR</name>
<evidence type="ECO:0000313" key="3">
    <source>
        <dbReference type="Proteomes" id="UP001234989"/>
    </source>
</evidence>
<dbReference type="Pfam" id="PF24626">
    <property type="entry name" value="SH3_Tf2-1"/>
    <property type="match status" value="1"/>
</dbReference>
<accession>A0AAF0UH01</accession>
<organism evidence="2 3">
    <name type="scientific">Solanum verrucosum</name>
    <dbReference type="NCBI Taxonomy" id="315347"/>
    <lineage>
        <taxon>Eukaryota</taxon>
        <taxon>Viridiplantae</taxon>
        <taxon>Streptophyta</taxon>
        <taxon>Embryophyta</taxon>
        <taxon>Tracheophyta</taxon>
        <taxon>Spermatophyta</taxon>
        <taxon>Magnoliopsida</taxon>
        <taxon>eudicotyledons</taxon>
        <taxon>Gunneridae</taxon>
        <taxon>Pentapetalae</taxon>
        <taxon>asterids</taxon>
        <taxon>lamiids</taxon>
        <taxon>Solanales</taxon>
        <taxon>Solanaceae</taxon>
        <taxon>Solanoideae</taxon>
        <taxon>Solaneae</taxon>
        <taxon>Solanum</taxon>
    </lineage>
</organism>
<dbReference type="PANTHER" id="PTHR46148:SF60">
    <property type="entry name" value="CHROMO DOMAIN-CONTAINING PROTEIN"/>
    <property type="match status" value="1"/>
</dbReference>
<feature type="domain" description="Tf2-1-like SH3-like" evidence="1">
    <location>
        <begin position="6"/>
        <end position="56"/>
    </location>
</feature>
<dbReference type="AlphaFoldDB" id="A0AAF0UH01"/>
<dbReference type="PANTHER" id="PTHR46148">
    <property type="entry name" value="CHROMO DOMAIN-CONTAINING PROTEIN"/>
    <property type="match status" value="1"/>
</dbReference>
<reference evidence="2" key="1">
    <citation type="submission" date="2023-08" db="EMBL/GenBank/DDBJ databases">
        <title>A de novo genome assembly of Solanum verrucosum Schlechtendal, a Mexican diploid species geographically isolated from the other diploid A-genome species in potato relatives.</title>
        <authorList>
            <person name="Hosaka K."/>
        </authorList>
    </citation>
    <scope>NUCLEOTIDE SEQUENCE</scope>
    <source>
        <tissue evidence="2">Young leaves</tissue>
    </source>
</reference>
<gene>
    <name evidence="2" type="ORF">MTR67_038841</name>
</gene>
<evidence type="ECO:0000313" key="2">
    <source>
        <dbReference type="EMBL" id="WMV45456.1"/>
    </source>
</evidence>